<evidence type="ECO:0000313" key="4">
    <source>
        <dbReference type="Proteomes" id="UP000809349"/>
    </source>
</evidence>
<dbReference type="SUPFAM" id="SSF51445">
    <property type="entry name" value="(Trans)glycosidases"/>
    <property type="match status" value="1"/>
</dbReference>
<feature type="signal peptide" evidence="1">
    <location>
        <begin position="1"/>
        <end position="24"/>
    </location>
</feature>
<dbReference type="Pfam" id="PF00128">
    <property type="entry name" value="Alpha-amylase"/>
    <property type="match status" value="1"/>
</dbReference>
<feature type="chain" id="PRO_5046072644" evidence="1">
    <location>
        <begin position="25"/>
        <end position="447"/>
    </location>
</feature>
<dbReference type="PANTHER" id="PTHR47786">
    <property type="entry name" value="ALPHA-1,4-GLUCAN:MALTOSE-1-PHOSPHATE MALTOSYLTRANSFERASE"/>
    <property type="match status" value="1"/>
</dbReference>
<dbReference type="RefSeq" id="WP_223467464.1">
    <property type="nucleotide sequence ID" value="NZ_JAFBIL020000002.1"/>
</dbReference>
<evidence type="ECO:0000313" key="3">
    <source>
        <dbReference type="EMBL" id="MBZ2206998.1"/>
    </source>
</evidence>
<reference evidence="3 4" key="1">
    <citation type="submission" date="2021-08" db="EMBL/GenBank/DDBJ databases">
        <title>Massilia sp. R798.</title>
        <authorList>
            <person name="Baek J.H."/>
            <person name="Jung H.S."/>
            <person name="Kim K.R."/>
            <person name="Jeon C.O."/>
        </authorList>
    </citation>
    <scope>NUCLEOTIDE SEQUENCE [LARGE SCALE GENOMIC DNA]</scope>
    <source>
        <strain evidence="3 4">R798</strain>
    </source>
</reference>
<gene>
    <name evidence="3" type="ORF">I4X03_006975</name>
</gene>
<dbReference type="InterPro" id="IPR013780">
    <property type="entry name" value="Glyco_hydro_b"/>
</dbReference>
<dbReference type="InterPro" id="IPR017853">
    <property type="entry name" value="GH"/>
</dbReference>
<dbReference type="Gene3D" id="3.20.20.80">
    <property type="entry name" value="Glycosidases"/>
    <property type="match status" value="1"/>
</dbReference>
<proteinExistence type="predicted"/>
<dbReference type="Proteomes" id="UP000809349">
    <property type="component" value="Unassembled WGS sequence"/>
</dbReference>
<evidence type="ECO:0000259" key="2">
    <source>
        <dbReference type="SMART" id="SM00642"/>
    </source>
</evidence>
<sequence>MKFTARPFAYLIIALCAGVLPVHAQTSGSAAPAAVQHPAWSRDANIYEVNIRQYTEEGTINAFAAHLPRLKKMGVDILWLMPVQPIGEKNRKGKLGSYYAVRDYTAVNPEFGTMDDMKRLVKQAHGLGMRVILDWVANHTAWDNPWVSEHNDWYKKNDKGEIYPVTFLEGAEPEYWTDVVALDYSKPEVWKAMTDAMAFWVREADIDGFRCDVAGLLPIPFWNQARAELDKIKPMFMLAEWAEPKLHEQAFDMTYGWDLADVMKQVAKGKADADELKRVFTHPDKVFPAHAYRMRFTNNHDFNSWQGSDTELYGPAFKTMAVLAATLPGMPLIYSGQESGLDKRLAFFEKDQIAWKTYQFEGFYRDLLKLKKDNQALWNGQYGGALEFIDTDNDKVIAYRRKREGNSVTVIANVSAAPQQYALGGAKARTTMAAWSWKIDTKKQGQQ</sequence>
<keyword evidence="1" id="KW-0732">Signal</keyword>
<dbReference type="Gene3D" id="2.60.40.1180">
    <property type="entry name" value="Golgi alpha-mannosidase II"/>
    <property type="match status" value="1"/>
</dbReference>
<dbReference type="CDD" id="cd11313">
    <property type="entry name" value="AmyAc_arch_bac_AmyA"/>
    <property type="match status" value="1"/>
</dbReference>
<accession>A0ABS7SLD7</accession>
<name>A0ABS7SLD7_9BURK</name>
<keyword evidence="4" id="KW-1185">Reference proteome</keyword>
<evidence type="ECO:0000256" key="1">
    <source>
        <dbReference type="SAM" id="SignalP"/>
    </source>
</evidence>
<dbReference type="SUPFAM" id="SSF51011">
    <property type="entry name" value="Glycosyl hydrolase domain"/>
    <property type="match status" value="1"/>
</dbReference>
<comment type="caution">
    <text evidence="3">The sequence shown here is derived from an EMBL/GenBank/DDBJ whole genome shotgun (WGS) entry which is preliminary data.</text>
</comment>
<organism evidence="3 4">
    <name type="scientific">Massilia soli</name>
    <dbReference type="NCBI Taxonomy" id="2792854"/>
    <lineage>
        <taxon>Bacteria</taxon>
        <taxon>Pseudomonadati</taxon>
        <taxon>Pseudomonadota</taxon>
        <taxon>Betaproteobacteria</taxon>
        <taxon>Burkholderiales</taxon>
        <taxon>Oxalobacteraceae</taxon>
        <taxon>Telluria group</taxon>
        <taxon>Massilia</taxon>
    </lineage>
</organism>
<dbReference type="PANTHER" id="PTHR47786:SF2">
    <property type="entry name" value="GLYCOSYL HYDROLASE FAMILY 13 CATALYTIC DOMAIN-CONTAINING PROTEIN"/>
    <property type="match status" value="1"/>
</dbReference>
<feature type="domain" description="Glycosyl hydrolase family 13 catalytic" evidence="2">
    <location>
        <begin position="39"/>
        <end position="371"/>
    </location>
</feature>
<dbReference type="InterPro" id="IPR006047">
    <property type="entry name" value="GH13_cat_dom"/>
</dbReference>
<protein>
    <submittedName>
        <fullName evidence="3">Alpha-glucosidase C-terminal domain-containing protein</fullName>
    </submittedName>
</protein>
<dbReference type="EMBL" id="JAFBIL020000002">
    <property type="protein sequence ID" value="MBZ2206998.1"/>
    <property type="molecule type" value="Genomic_DNA"/>
</dbReference>
<dbReference type="SMART" id="SM00642">
    <property type="entry name" value="Aamy"/>
    <property type="match status" value="1"/>
</dbReference>